<feature type="transmembrane region" description="Helical" evidence="8">
    <location>
        <begin position="421"/>
        <end position="443"/>
    </location>
</feature>
<dbReference type="Proteomes" id="UP001567538">
    <property type="component" value="Unassembled WGS sequence"/>
</dbReference>
<feature type="domain" description="Response regulatory" evidence="10">
    <location>
        <begin position="1019"/>
        <end position="1149"/>
    </location>
</feature>
<dbReference type="PROSITE" id="PS50109">
    <property type="entry name" value="HIS_KIN"/>
    <property type="match status" value="1"/>
</dbReference>
<dbReference type="InterPro" id="IPR003594">
    <property type="entry name" value="HATPase_dom"/>
</dbReference>
<gene>
    <name evidence="11" type="primary">AHK1</name>
    <name evidence="11" type="ORF">AAHA92_02200</name>
</gene>
<evidence type="ECO:0000256" key="6">
    <source>
        <dbReference type="ARBA" id="ARBA00023012"/>
    </source>
</evidence>
<comment type="caution">
    <text evidence="11">The sequence shown here is derived from an EMBL/GenBank/DDBJ whole genome shotgun (WGS) entry which is preliminary data.</text>
</comment>
<dbReference type="SMART" id="SM00388">
    <property type="entry name" value="HisKA"/>
    <property type="match status" value="1"/>
</dbReference>
<dbReference type="Pfam" id="PF00512">
    <property type="entry name" value="HisKA"/>
    <property type="match status" value="1"/>
</dbReference>
<evidence type="ECO:0000256" key="7">
    <source>
        <dbReference type="PROSITE-ProRule" id="PRU00169"/>
    </source>
</evidence>
<dbReference type="Gene3D" id="3.40.50.2300">
    <property type="match status" value="1"/>
</dbReference>
<dbReference type="AlphaFoldDB" id="A0ABD1ID31"/>
<dbReference type="PROSITE" id="PS50110">
    <property type="entry name" value="RESPONSE_REGULATORY"/>
    <property type="match status" value="1"/>
</dbReference>
<feature type="transmembrane region" description="Helical" evidence="8">
    <location>
        <begin position="45"/>
        <end position="67"/>
    </location>
</feature>
<keyword evidence="8" id="KW-1133">Transmembrane helix</keyword>
<dbReference type="InterPro" id="IPR036097">
    <property type="entry name" value="HisK_dim/P_sf"/>
</dbReference>
<keyword evidence="3 7" id="KW-0597">Phosphoprotein</keyword>
<feature type="domain" description="Histidine kinase" evidence="9">
    <location>
        <begin position="480"/>
        <end position="738"/>
    </location>
</feature>
<keyword evidence="12" id="KW-1185">Reference proteome</keyword>
<dbReference type="InterPro" id="IPR036890">
    <property type="entry name" value="HATPase_C_sf"/>
</dbReference>
<dbReference type="CDD" id="cd17546">
    <property type="entry name" value="REC_hyHK_CKI1_RcsC-like"/>
    <property type="match status" value="1"/>
</dbReference>
<name>A0ABD1ID31_SALDI</name>
<comment type="catalytic activity">
    <reaction evidence="1">
        <text>ATP + protein L-histidine = ADP + protein N-phospho-L-histidine.</text>
        <dbReference type="EC" id="2.7.13.3"/>
    </reaction>
</comment>
<dbReference type="InterPro" id="IPR004358">
    <property type="entry name" value="Sig_transdc_His_kin-like_C"/>
</dbReference>
<evidence type="ECO:0000313" key="12">
    <source>
        <dbReference type="Proteomes" id="UP001567538"/>
    </source>
</evidence>
<dbReference type="Pfam" id="PF00072">
    <property type="entry name" value="Response_reg"/>
    <property type="match status" value="1"/>
</dbReference>
<accession>A0ABD1ID31</accession>
<evidence type="ECO:0000256" key="1">
    <source>
        <dbReference type="ARBA" id="ARBA00000085"/>
    </source>
</evidence>
<evidence type="ECO:0000256" key="8">
    <source>
        <dbReference type="SAM" id="Phobius"/>
    </source>
</evidence>
<evidence type="ECO:0000256" key="4">
    <source>
        <dbReference type="ARBA" id="ARBA00022679"/>
    </source>
</evidence>
<organism evidence="11 12">
    <name type="scientific">Salvia divinorum</name>
    <name type="common">Maria pastora</name>
    <name type="synonym">Diviner's sage</name>
    <dbReference type="NCBI Taxonomy" id="28513"/>
    <lineage>
        <taxon>Eukaryota</taxon>
        <taxon>Viridiplantae</taxon>
        <taxon>Streptophyta</taxon>
        <taxon>Embryophyta</taxon>
        <taxon>Tracheophyta</taxon>
        <taxon>Spermatophyta</taxon>
        <taxon>Magnoliopsida</taxon>
        <taxon>eudicotyledons</taxon>
        <taxon>Gunneridae</taxon>
        <taxon>Pentapetalae</taxon>
        <taxon>asterids</taxon>
        <taxon>lamiids</taxon>
        <taxon>Lamiales</taxon>
        <taxon>Lamiaceae</taxon>
        <taxon>Nepetoideae</taxon>
        <taxon>Mentheae</taxon>
        <taxon>Salviinae</taxon>
        <taxon>Salvia</taxon>
        <taxon>Salvia subgen. Calosphace</taxon>
    </lineage>
</organism>
<dbReference type="InterPro" id="IPR003661">
    <property type="entry name" value="HisK_dim/P_dom"/>
</dbReference>
<dbReference type="PANTHER" id="PTHR43711">
    <property type="entry name" value="TWO-COMPONENT HISTIDINE KINASE"/>
    <property type="match status" value="1"/>
</dbReference>
<evidence type="ECO:0000256" key="3">
    <source>
        <dbReference type="ARBA" id="ARBA00022553"/>
    </source>
</evidence>
<evidence type="ECO:0000256" key="5">
    <source>
        <dbReference type="ARBA" id="ARBA00022777"/>
    </source>
</evidence>
<evidence type="ECO:0000256" key="2">
    <source>
        <dbReference type="ARBA" id="ARBA00012438"/>
    </source>
</evidence>
<dbReference type="SUPFAM" id="SSF55874">
    <property type="entry name" value="ATPase domain of HSP90 chaperone/DNA topoisomerase II/histidine kinase"/>
    <property type="match status" value="1"/>
</dbReference>
<dbReference type="SMART" id="SM00448">
    <property type="entry name" value="REC"/>
    <property type="match status" value="1"/>
</dbReference>
<reference evidence="11 12" key="1">
    <citation type="submission" date="2024-06" db="EMBL/GenBank/DDBJ databases">
        <title>A chromosome level genome sequence of Diviner's sage (Salvia divinorum).</title>
        <authorList>
            <person name="Ford S.A."/>
            <person name="Ro D.-K."/>
            <person name="Ness R.W."/>
            <person name="Phillips M.A."/>
        </authorList>
    </citation>
    <scope>NUCLEOTIDE SEQUENCE [LARGE SCALE GENOMIC DNA]</scope>
    <source>
        <strain evidence="11">SAF-2024a</strain>
        <tissue evidence="11">Leaf</tissue>
    </source>
</reference>
<dbReference type="GO" id="GO:0004673">
    <property type="term" value="F:protein histidine kinase activity"/>
    <property type="evidence" value="ECO:0007669"/>
    <property type="project" value="UniProtKB-EC"/>
</dbReference>
<dbReference type="EC" id="2.7.13.3" evidence="2"/>
<dbReference type="EMBL" id="JBEAFC010000002">
    <property type="protein sequence ID" value="KAL1566611.1"/>
    <property type="molecule type" value="Genomic_DNA"/>
</dbReference>
<dbReference type="PANTHER" id="PTHR43711:SF1">
    <property type="entry name" value="HISTIDINE KINASE 1"/>
    <property type="match status" value="1"/>
</dbReference>
<dbReference type="InterPro" id="IPR001789">
    <property type="entry name" value="Sig_transdc_resp-reg_receiver"/>
</dbReference>
<evidence type="ECO:0000259" key="9">
    <source>
        <dbReference type="PROSITE" id="PS50109"/>
    </source>
</evidence>
<dbReference type="Gene3D" id="1.10.287.130">
    <property type="match status" value="1"/>
</dbReference>
<dbReference type="Pfam" id="PF02518">
    <property type="entry name" value="HATPase_c"/>
    <property type="match status" value="1"/>
</dbReference>
<protein>
    <recommendedName>
        <fullName evidence="2">histidine kinase</fullName>
        <ecNumber evidence="2">2.7.13.3</ecNumber>
    </recommendedName>
</protein>
<evidence type="ECO:0000313" key="11">
    <source>
        <dbReference type="EMBL" id="KAL1566611.1"/>
    </source>
</evidence>
<keyword evidence="8" id="KW-0472">Membrane</keyword>
<dbReference type="Gene3D" id="3.30.565.10">
    <property type="entry name" value="Histidine kinase-like ATPase, C-terminal domain"/>
    <property type="match status" value="1"/>
</dbReference>
<dbReference type="SUPFAM" id="SSF52172">
    <property type="entry name" value="CheY-like"/>
    <property type="match status" value="1"/>
</dbReference>
<dbReference type="InterPro" id="IPR011006">
    <property type="entry name" value="CheY-like_superfamily"/>
</dbReference>
<dbReference type="SUPFAM" id="SSF47384">
    <property type="entry name" value="Homodimeric domain of signal transducing histidine kinase"/>
    <property type="match status" value="1"/>
</dbReference>
<keyword evidence="8" id="KW-0812">Transmembrane</keyword>
<feature type="modified residue" description="4-aspartylphosphate" evidence="7">
    <location>
        <position position="1080"/>
    </location>
</feature>
<dbReference type="PRINTS" id="PR00344">
    <property type="entry name" value="BCTRLSENSOR"/>
</dbReference>
<evidence type="ECO:0000259" key="10">
    <source>
        <dbReference type="PROSITE" id="PS50110"/>
    </source>
</evidence>
<dbReference type="GO" id="GO:0000160">
    <property type="term" value="P:phosphorelay signal transduction system"/>
    <property type="evidence" value="ECO:0007669"/>
    <property type="project" value="UniProtKB-KW"/>
</dbReference>
<sequence>MGLTFCKTNMAASPDSSRTFQRDVEEEESQYGTTLCLSSSYYSVFVVRLAIMVMLAILIGLLTLLTWHITRVYTNKSLSTLAYGLRHELLQRPLLRMWNILNSTVEVATAQVKLSESVIRRYNKPAATQADQVEQLYQVMKELTWALFASRKALNSITLSYRNGFVQAFHRNHRSNNTYYIYSDLTNYSIATSYSVNLLSSHQGWNDQSIRTNMSAIWYREPLDPTTGDKTAKAAPIPPDELINIAGISQVPDGTASWHIAVSKYTDSPLLSAALPVWDASHKSIVAVVGVTTALYSVGQLMKELVEFHSGHIYLTSQEGWLLATSTNTPLLMNSSSGPKLMMAADSQERVIRSGAEYLSRAYGNKLPPSQEVHIESARLGSRLYYIDSFFLNLKRLPMVGVIMIPRQYIMGKVDEKAFKTLMILISASVCILLVGWFCIFILTNGVSKEMKLRAALISHLDARRRAEASNNYKSQFLANMSHELRTPMAAVIGLLDILMSDDCLNNEQQAMITQIRKCSNALLRLLNNILDLSKVESGKLILEETEFELGRELEGLTDMFSVQRINHNVETVLDLSDDMPKVVLGDSGRVLQIFANLISNSIKFTTSGYIILRGWCETVDAENKKRETYLHPKESWCAQKLKRKREAAHGKIGSKKDNKMMIWFEVDDTGCGIDPDKWESVFESFEQADPSTTRLHGGTGLGLCIVRTLVNKMNGEIKVVKKSGPGTLMQLYLLLNTPAETTKQHYQLNFKDHNLTVLLALNGRMTRLIMTKWLREKGVQTHEASEWNELTLNLQDFFTARIANDNSQMAHAEPQESNFGSSVFIIIIDIGVLDLSTDLWKQQLNFLEKYCADRANFAWILNHDTSKEVKAELRKRGHLLMVNKPLYKAKLVQIFEAVVKRDRNLHLQTPVADHEFHEIDSLQSPTASSDESEKLDSDSCNVIRSGVRRSEYFSRGPLSQSTLSSSCADYIHVNLEDDVSILSKERSSTISYHENKEGGAASSCKAVNEQKRPLEGLCILLAEDTIVLQRVATIMLEKMGARIVVVGDGIQAVDALKNKSQSNEHSDAKALPYDLILMDCQMPKMDGYEATKEIRRWEFGSGWHIPIVALTAHAMSSDEAKCLEVGMDAYLTKPINCKLMVSTILSLTKGT</sequence>
<keyword evidence="6" id="KW-0902">Two-component regulatory system</keyword>
<dbReference type="CDD" id="cd00082">
    <property type="entry name" value="HisKA"/>
    <property type="match status" value="1"/>
</dbReference>
<keyword evidence="4" id="KW-0808">Transferase</keyword>
<dbReference type="FunFam" id="1.10.287.130:FF:000025">
    <property type="entry name" value="Histidine kinase 1-like protein"/>
    <property type="match status" value="1"/>
</dbReference>
<proteinExistence type="predicted"/>
<dbReference type="InterPro" id="IPR050736">
    <property type="entry name" value="Sensor_HK_Regulatory"/>
</dbReference>
<keyword evidence="5 11" id="KW-0418">Kinase</keyword>
<dbReference type="SMART" id="SM00387">
    <property type="entry name" value="HATPase_c"/>
    <property type="match status" value="1"/>
</dbReference>
<dbReference type="InterPro" id="IPR005467">
    <property type="entry name" value="His_kinase_dom"/>
</dbReference>